<gene>
    <name evidence="1" type="ORF">CDV25_02550</name>
</gene>
<evidence type="ECO:0008006" key="3">
    <source>
        <dbReference type="Google" id="ProtNLM"/>
    </source>
</evidence>
<dbReference type="RefSeq" id="WP_108910642.1">
    <property type="nucleotide sequence ID" value="NZ_CP021886.1"/>
</dbReference>
<dbReference type="KEGG" id="had:CDV25_02550"/>
<evidence type="ECO:0000313" key="1">
    <source>
        <dbReference type="EMBL" id="AWI33762.1"/>
    </source>
</evidence>
<dbReference type="OrthoDB" id="5319096at2"/>
<dbReference type="AlphaFoldDB" id="A0A2U8FC12"/>
<protein>
    <recommendedName>
        <fullName evidence="3">NADH dehydrogenase subunit F</fullName>
    </recommendedName>
</protein>
<organism evidence="1 2">
    <name type="scientific">Helicobacter apodemus</name>
    <dbReference type="NCBI Taxonomy" id="135569"/>
    <lineage>
        <taxon>Bacteria</taxon>
        <taxon>Pseudomonadati</taxon>
        <taxon>Campylobacterota</taxon>
        <taxon>Epsilonproteobacteria</taxon>
        <taxon>Campylobacterales</taxon>
        <taxon>Helicobacteraceae</taxon>
        <taxon>Helicobacter</taxon>
    </lineage>
</organism>
<evidence type="ECO:0000313" key="2">
    <source>
        <dbReference type="Proteomes" id="UP000244890"/>
    </source>
</evidence>
<dbReference type="Proteomes" id="UP000244890">
    <property type="component" value="Chromosome"/>
</dbReference>
<accession>A0A2U8FC12</accession>
<name>A0A2U8FC12_9HELI</name>
<proteinExistence type="predicted"/>
<sequence>MSKTIFFDTYLANGGKITCVDEYLKQQGSQQESIILLGGFIQEFFNLLPNLHFQNKEIFLLHPLNFCRDPFIKQILYEVECEEAVIALLAMYLITQTNDEVLEFKKNLDIGYLASESNLSEEELEAIEGVFAKSLKKTLIIGEDFYNSKKAENIARILALISQNLDIQIVFLESIKVQTNMTKTPISSINEVYGIDGMVVYIQARDTIKSPYLEASKQFARVGKVLNNQVINIQLDNRNLKVSFVENQFIKGMIGILWVPKKEKNSYCYKKISINKVA</sequence>
<reference evidence="1 2" key="1">
    <citation type="submission" date="2017-06" db="EMBL/GenBank/DDBJ databases">
        <title>Complete genome of Helicobacter apodemus.</title>
        <authorList>
            <person name="Cho S."/>
        </authorList>
    </citation>
    <scope>NUCLEOTIDE SEQUENCE [LARGE SCALE GENOMIC DNA]</scope>
    <source>
        <strain evidence="2">SNUVETPUB-15-01</strain>
    </source>
</reference>
<dbReference type="EMBL" id="CP021886">
    <property type="protein sequence ID" value="AWI33762.1"/>
    <property type="molecule type" value="Genomic_DNA"/>
</dbReference>